<reference evidence="3" key="1">
    <citation type="journal article" date="2019" name="Int. J. Syst. Evol. Microbiol.">
        <title>The Global Catalogue of Microorganisms (GCM) 10K type strain sequencing project: providing services to taxonomists for standard genome sequencing and annotation.</title>
        <authorList>
            <consortium name="The Broad Institute Genomics Platform"/>
            <consortium name="The Broad Institute Genome Sequencing Center for Infectious Disease"/>
            <person name="Wu L."/>
            <person name="Ma J."/>
        </authorList>
    </citation>
    <scope>NUCLEOTIDE SEQUENCE [LARGE SCALE GENOMIC DNA]</scope>
    <source>
        <strain evidence="3">JCM 17759</strain>
    </source>
</reference>
<gene>
    <name evidence="2" type="ORF">GCM10023156_33260</name>
</gene>
<comment type="caution">
    <text evidence="2">The sequence shown here is derived from an EMBL/GenBank/DDBJ whole genome shotgun (WGS) entry which is preliminary data.</text>
</comment>
<sequence>MKTLYWVATSLLLHPVCFAQAPTSTATQIVESEEKPIDFWMEKKLDYSSAILRGLAMQDFDTIQANAQKMRVLNTMEGFVRSRNKEYRKHVNTFQFVTDELINQSKRKNIDGVTLAFNHLTVSCVRCHQSLREDGDSGVDATPPVKSTRR</sequence>
<dbReference type="Proteomes" id="UP001500840">
    <property type="component" value="Unassembled WGS sequence"/>
</dbReference>
<keyword evidence="3" id="KW-1185">Reference proteome</keyword>
<name>A0ABP8MYD6_9BACT</name>
<dbReference type="EMBL" id="BAABGA010000039">
    <property type="protein sequence ID" value="GAA4457037.1"/>
    <property type="molecule type" value="Genomic_DNA"/>
</dbReference>
<keyword evidence="1" id="KW-0732">Signal</keyword>
<dbReference type="RefSeq" id="WP_345323800.1">
    <property type="nucleotide sequence ID" value="NZ_BAABGA010000039.1"/>
</dbReference>
<evidence type="ECO:0000313" key="2">
    <source>
        <dbReference type="EMBL" id="GAA4457037.1"/>
    </source>
</evidence>
<proteinExistence type="predicted"/>
<evidence type="ECO:0008006" key="4">
    <source>
        <dbReference type="Google" id="ProtNLM"/>
    </source>
</evidence>
<dbReference type="InterPro" id="IPR010980">
    <property type="entry name" value="Cyt_c/b562"/>
</dbReference>
<accession>A0ABP8MYD6</accession>
<feature type="chain" id="PRO_5045751501" description="Cytochrome C" evidence="1">
    <location>
        <begin position="22"/>
        <end position="150"/>
    </location>
</feature>
<organism evidence="2 3">
    <name type="scientific">Novipirellula rosea</name>
    <dbReference type="NCBI Taxonomy" id="1031540"/>
    <lineage>
        <taxon>Bacteria</taxon>
        <taxon>Pseudomonadati</taxon>
        <taxon>Planctomycetota</taxon>
        <taxon>Planctomycetia</taxon>
        <taxon>Pirellulales</taxon>
        <taxon>Pirellulaceae</taxon>
        <taxon>Novipirellula</taxon>
    </lineage>
</organism>
<evidence type="ECO:0000313" key="3">
    <source>
        <dbReference type="Proteomes" id="UP001500840"/>
    </source>
</evidence>
<evidence type="ECO:0000256" key="1">
    <source>
        <dbReference type="SAM" id="SignalP"/>
    </source>
</evidence>
<protein>
    <recommendedName>
        <fullName evidence="4">Cytochrome C</fullName>
    </recommendedName>
</protein>
<feature type="signal peptide" evidence="1">
    <location>
        <begin position="1"/>
        <end position="21"/>
    </location>
</feature>
<dbReference type="SUPFAM" id="SSF47175">
    <property type="entry name" value="Cytochromes"/>
    <property type="match status" value="1"/>
</dbReference>